<keyword evidence="2" id="KW-1185">Reference proteome</keyword>
<dbReference type="EMBL" id="WXYO01000006">
    <property type="protein sequence ID" value="NAS13239.1"/>
    <property type="molecule type" value="Genomic_DNA"/>
</dbReference>
<dbReference type="RefSeq" id="WP_161436278.1">
    <property type="nucleotide sequence ID" value="NZ_WXYO01000006.1"/>
</dbReference>
<accession>A0A6L9EG62</accession>
<sequence>MKPRFAGILALCMAFYYLISPLHQQIGGIVHQISHGLEAPHTVIVHDMDQKEHAYQMHRVGQAADHEHAFIDFFQTLLEGSDWNDFPPSESLEFTLKLDKHFTKQAFYFASSNLIQPDSVNSYLSSELLSGFPFSIFYPPQNS</sequence>
<comment type="caution">
    <text evidence="1">The sequence shown here is derived from an EMBL/GenBank/DDBJ whole genome shotgun (WGS) entry which is preliminary data.</text>
</comment>
<reference evidence="1 2" key="1">
    <citation type="submission" date="2020-01" db="EMBL/GenBank/DDBJ databases">
        <title>Bacteria diversity of Porities sp.</title>
        <authorList>
            <person name="Wang G."/>
        </authorList>
    </citation>
    <scope>NUCLEOTIDE SEQUENCE [LARGE SCALE GENOMIC DNA]</scope>
    <source>
        <strain evidence="1 2">R33</strain>
    </source>
</reference>
<evidence type="ECO:0000313" key="1">
    <source>
        <dbReference type="EMBL" id="NAS13239.1"/>
    </source>
</evidence>
<protein>
    <submittedName>
        <fullName evidence="1">Uncharacterized protein</fullName>
    </submittedName>
</protein>
<evidence type="ECO:0000313" key="2">
    <source>
        <dbReference type="Proteomes" id="UP000475249"/>
    </source>
</evidence>
<name>A0A6L9EG62_9FLAO</name>
<dbReference type="AlphaFoldDB" id="A0A6L9EG62"/>
<gene>
    <name evidence="1" type="ORF">GTQ38_14575</name>
</gene>
<dbReference type="Proteomes" id="UP000475249">
    <property type="component" value="Unassembled WGS sequence"/>
</dbReference>
<proteinExistence type="predicted"/>
<organism evidence="1 2">
    <name type="scientific">Poritiphilus flavus</name>
    <dbReference type="NCBI Taxonomy" id="2697053"/>
    <lineage>
        <taxon>Bacteria</taxon>
        <taxon>Pseudomonadati</taxon>
        <taxon>Bacteroidota</taxon>
        <taxon>Flavobacteriia</taxon>
        <taxon>Flavobacteriales</taxon>
        <taxon>Flavobacteriaceae</taxon>
        <taxon>Poritiphilus</taxon>
    </lineage>
</organism>